<accession>A0A2K2FH58</accession>
<dbReference type="Proteomes" id="UP000236151">
    <property type="component" value="Unassembled WGS sequence"/>
</dbReference>
<keyword evidence="1" id="KW-0812">Transmembrane</keyword>
<dbReference type="Pfam" id="PF09551">
    <property type="entry name" value="Spore_II_R"/>
    <property type="match status" value="1"/>
</dbReference>
<comment type="caution">
    <text evidence="2">The sequence shown here is derived from an EMBL/GenBank/DDBJ whole genome shotgun (WGS) entry which is preliminary data.</text>
</comment>
<evidence type="ECO:0000313" key="2">
    <source>
        <dbReference type="EMBL" id="PNU00102.1"/>
    </source>
</evidence>
<keyword evidence="1" id="KW-1133">Transmembrane helix</keyword>
<dbReference type="InterPro" id="IPR014202">
    <property type="entry name" value="Spore_II_R"/>
</dbReference>
<dbReference type="AlphaFoldDB" id="A0A2K2FH58"/>
<dbReference type="NCBIfam" id="TIGR02837">
    <property type="entry name" value="spore_II_R"/>
    <property type="match status" value="1"/>
</dbReference>
<name>A0A2K2FH58_9CLOT</name>
<dbReference type="KEGG" id="cthd:CDO33_15760"/>
<protein>
    <submittedName>
        <fullName evidence="2">Stage II sporulation protein R</fullName>
    </submittedName>
</protein>
<dbReference type="RefSeq" id="WP_103081038.1">
    <property type="nucleotide sequence ID" value="NZ_CP021850.1"/>
</dbReference>
<keyword evidence="3" id="KW-1185">Reference proteome</keyword>
<evidence type="ECO:0000313" key="3">
    <source>
        <dbReference type="Proteomes" id="UP000236151"/>
    </source>
</evidence>
<sequence length="241" mass="27318">MSKVLARIREIGIFHRKNVLIKTAVSVVIISLLASGIVFATYSDDVNKSLADNLIRLHVVANSDSEEDQALKRDVRDIILEYMKDKLKDSKDIEQTKYIINESMPEIEKLAVQEIQRQGKDYKVEVMLGSYPFPTKLYGDIALPAGYYEALRVVIGKGEGANWWCVLFPPLCFVDATHGTVPESVKEELKNVLTEEEYSMVISADADDDIPVKIKFKIVEFFQDSRIKVSGLFDRIIRSIL</sequence>
<dbReference type="OrthoDB" id="9793324at2"/>
<feature type="transmembrane region" description="Helical" evidence="1">
    <location>
        <begin position="20"/>
        <end position="42"/>
    </location>
</feature>
<gene>
    <name evidence="2" type="primary">spoIIR</name>
    <name evidence="2" type="ORF">CDQ84_07125</name>
</gene>
<keyword evidence="1" id="KW-0472">Membrane</keyword>
<dbReference type="EMBL" id="NIOJ01000013">
    <property type="protein sequence ID" value="PNU00102.1"/>
    <property type="molecule type" value="Genomic_DNA"/>
</dbReference>
<proteinExistence type="predicted"/>
<evidence type="ECO:0000256" key="1">
    <source>
        <dbReference type="SAM" id="Phobius"/>
    </source>
</evidence>
<organism evidence="2 3">
    <name type="scientific">Clostridium thermosuccinogenes</name>
    <dbReference type="NCBI Taxonomy" id="84032"/>
    <lineage>
        <taxon>Bacteria</taxon>
        <taxon>Bacillati</taxon>
        <taxon>Bacillota</taxon>
        <taxon>Clostridia</taxon>
        <taxon>Eubacteriales</taxon>
        <taxon>Clostridiaceae</taxon>
        <taxon>Clostridium</taxon>
    </lineage>
</organism>
<reference evidence="2 3" key="1">
    <citation type="submission" date="2017-06" db="EMBL/GenBank/DDBJ databases">
        <title>Investigating the central metabolism of Clostridium thermosuccinogenes.</title>
        <authorList>
            <person name="Koendjbiharie J.G."/>
            <person name="van Kranenburg R."/>
        </authorList>
    </citation>
    <scope>NUCLEOTIDE SEQUENCE [LARGE SCALE GENOMIC DNA]</scope>
    <source>
        <strain evidence="2 3">DSM 5806</strain>
    </source>
</reference>